<dbReference type="Proteomes" id="UP000805614">
    <property type="component" value="Unassembled WGS sequence"/>
</dbReference>
<dbReference type="Gene3D" id="3.30.530.20">
    <property type="match status" value="1"/>
</dbReference>
<protein>
    <submittedName>
        <fullName evidence="3">SRPBCC family protein</fullName>
    </submittedName>
</protein>
<keyword evidence="4" id="KW-1185">Reference proteome</keyword>
<dbReference type="InterPro" id="IPR010419">
    <property type="entry name" value="CO_DH_gsu"/>
</dbReference>
<dbReference type="EMBL" id="JABVEC010000002">
    <property type="protein sequence ID" value="MBC6464608.1"/>
    <property type="molecule type" value="Genomic_DNA"/>
</dbReference>
<keyword evidence="2" id="KW-0812">Transmembrane</keyword>
<dbReference type="Pfam" id="PF06240">
    <property type="entry name" value="COXG"/>
    <property type="match status" value="1"/>
</dbReference>
<dbReference type="CDD" id="cd07823">
    <property type="entry name" value="SRPBCC_5"/>
    <property type="match status" value="1"/>
</dbReference>
<dbReference type="RefSeq" id="WP_187241621.1">
    <property type="nucleotide sequence ID" value="NZ_BAAAOK010000050.1"/>
</dbReference>
<proteinExistence type="predicted"/>
<keyword evidence="2" id="KW-0472">Membrane</keyword>
<comment type="caution">
    <text evidence="3">The sequence shown here is derived from an EMBL/GenBank/DDBJ whole genome shotgun (WGS) entry which is preliminary data.</text>
</comment>
<accession>A0ABR7LJP4</accession>
<keyword evidence="2" id="KW-1133">Transmembrane helix</keyword>
<evidence type="ECO:0000313" key="4">
    <source>
        <dbReference type="Proteomes" id="UP000805614"/>
    </source>
</evidence>
<dbReference type="PANTHER" id="PTHR38588:SF1">
    <property type="entry name" value="BLL0334 PROTEIN"/>
    <property type="match status" value="1"/>
</dbReference>
<dbReference type="InterPro" id="IPR023393">
    <property type="entry name" value="START-like_dom_sf"/>
</dbReference>
<evidence type="ECO:0000256" key="2">
    <source>
        <dbReference type="SAM" id="Phobius"/>
    </source>
</evidence>
<dbReference type="PANTHER" id="PTHR38588">
    <property type="entry name" value="BLL0334 PROTEIN"/>
    <property type="match status" value="1"/>
</dbReference>
<gene>
    <name evidence="3" type="ORF">HKK74_03720</name>
</gene>
<evidence type="ECO:0000313" key="3">
    <source>
        <dbReference type="EMBL" id="MBC6464608.1"/>
    </source>
</evidence>
<sequence length="247" mass="26015">MELEHEFTVPVPVDRAWPTLLDVERVAPCVPGATLDSIDGDEFNGRLKVRLGAMTITYRGTARIVKADESAHVVTIEGTGKEARGSGTASVAVRAELRPETGDETAGESTRVTVHTKLDVTGRPAQFGRNMLSEVGGKLIARFAKALADELAASPQGAAAPRDAAAPAPEVPVSEAPVSKAQAPEAEAAAQVPVAPAPPVRRSEEAIDLLEVAGPSVAKRVAPVAAGVIAVLTVWRVFRRRRGRHHR</sequence>
<organism evidence="3 4">
    <name type="scientific">Actinomadura alba</name>
    <dbReference type="NCBI Taxonomy" id="406431"/>
    <lineage>
        <taxon>Bacteria</taxon>
        <taxon>Bacillati</taxon>
        <taxon>Actinomycetota</taxon>
        <taxon>Actinomycetes</taxon>
        <taxon>Streptosporangiales</taxon>
        <taxon>Thermomonosporaceae</taxon>
        <taxon>Actinomadura</taxon>
    </lineage>
</organism>
<evidence type="ECO:0000256" key="1">
    <source>
        <dbReference type="SAM" id="MobiDB-lite"/>
    </source>
</evidence>
<reference evidence="3 4" key="1">
    <citation type="submission" date="2020-06" db="EMBL/GenBank/DDBJ databases">
        <title>Actinomadura xiongansis sp. nov., isolated from soil of Baiyangdian.</title>
        <authorList>
            <person name="Zhang X."/>
        </authorList>
    </citation>
    <scope>NUCLEOTIDE SEQUENCE [LARGE SCALE GENOMIC DNA]</scope>
    <source>
        <strain evidence="3 4">HBUM206468</strain>
    </source>
</reference>
<dbReference type="SUPFAM" id="SSF55961">
    <property type="entry name" value="Bet v1-like"/>
    <property type="match status" value="1"/>
</dbReference>
<feature type="compositionally biased region" description="Low complexity" evidence="1">
    <location>
        <begin position="158"/>
        <end position="194"/>
    </location>
</feature>
<feature type="transmembrane region" description="Helical" evidence="2">
    <location>
        <begin position="221"/>
        <end position="238"/>
    </location>
</feature>
<name>A0ABR7LJP4_9ACTN</name>
<feature type="region of interest" description="Disordered" evidence="1">
    <location>
        <begin position="158"/>
        <end position="200"/>
    </location>
</feature>